<dbReference type="EMBL" id="CP019937">
    <property type="protein sequence ID" value="ARO14401.1"/>
    <property type="molecule type" value="Genomic_DNA"/>
</dbReference>
<dbReference type="AlphaFoldDB" id="A0A1W6NZ07"/>
<dbReference type="STRING" id="92947.BVG79_01055"/>
<dbReference type="OrthoDB" id="9997956at2"/>
<dbReference type="RefSeq" id="WP_085785960.1">
    <property type="nucleotide sequence ID" value="NZ_CP019937.1"/>
</dbReference>
<gene>
    <name evidence="1" type="ORF">BVG79_01055</name>
</gene>
<accession>A0A1W6NZ07</accession>
<sequence length="139" mass="14942">MTIPNLTPEHLQSLLDGATEGPWRLHDCESYDGRTTTHYQEVWSGNLDVIVAEVFRANNDGGRGNMRLIALAPDLARRVIELEADAARIRAELAGERANADAMAAALSDCGTYFGGHSGVGVRVDSALAAHTNLREGVK</sequence>
<keyword evidence="2" id="KW-1185">Reference proteome</keyword>
<reference evidence="1 2" key="1">
    <citation type="submission" date="2017-02" db="EMBL/GenBank/DDBJ databases">
        <title>Ketogulonicigenium robustum SPU B003 Genome sequencing and assembly.</title>
        <authorList>
            <person name="Li Y."/>
            <person name="Liu L."/>
            <person name="Wang C."/>
            <person name="Zhang M."/>
            <person name="Zhang T."/>
            <person name="Zhang Y."/>
        </authorList>
    </citation>
    <scope>NUCLEOTIDE SEQUENCE [LARGE SCALE GENOMIC DNA]</scope>
    <source>
        <strain evidence="1 2">SPU_B003</strain>
    </source>
</reference>
<evidence type="ECO:0000313" key="2">
    <source>
        <dbReference type="Proteomes" id="UP000242447"/>
    </source>
</evidence>
<evidence type="ECO:0000313" key="1">
    <source>
        <dbReference type="EMBL" id="ARO14401.1"/>
    </source>
</evidence>
<protein>
    <recommendedName>
        <fullName evidence="3">Ead/Ea22-like family protein</fullName>
    </recommendedName>
</protein>
<proteinExistence type="predicted"/>
<organism evidence="1 2">
    <name type="scientific">Ketogulonicigenium robustum</name>
    <dbReference type="NCBI Taxonomy" id="92947"/>
    <lineage>
        <taxon>Bacteria</taxon>
        <taxon>Pseudomonadati</taxon>
        <taxon>Pseudomonadota</taxon>
        <taxon>Alphaproteobacteria</taxon>
        <taxon>Rhodobacterales</taxon>
        <taxon>Roseobacteraceae</taxon>
        <taxon>Ketogulonicigenium</taxon>
    </lineage>
</organism>
<evidence type="ECO:0008006" key="3">
    <source>
        <dbReference type="Google" id="ProtNLM"/>
    </source>
</evidence>
<name>A0A1W6NZ07_9RHOB</name>
<dbReference type="KEGG" id="kro:BVG79_01055"/>
<dbReference type="Proteomes" id="UP000242447">
    <property type="component" value="Chromosome"/>
</dbReference>